<gene>
    <name evidence="1" type="ORF">LCGC14_1022860</name>
</gene>
<reference evidence="1" key="1">
    <citation type="journal article" date="2015" name="Nature">
        <title>Complex archaea that bridge the gap between prokaryotes and eukaryotes.</title>
        <authorList>
            <person name="Spang A."/>
            <person name="Saw J.H."/>
            <person name="Jorgensen S.L."/>
            <person name="Zaremba-Niedzwiedzka K."/>
            <person name="Martijn J."/>
            <person name="Lind A.E."/>
            <person name="van Eijk R."/>
            <person name="Schleper C."/>
            <person name="Guy L."/>
            <person name="Ettema T.J."/>
        </authorList>
    </citation>
    <scope>NUCLEOTIDE SEQUENCE</scope>
</reference>
<sequence length="88" mass="9397">MFTSNSGAFLSISFDGGTGFTITVDPAVKAIAPADVFQVTSEGTALREGVVQRDAVPPDQVINVRIFDDLGAVRAHDFILHWYTVAQG</sequence>
<protein>
    <submittedName>
        <fullName evidence="1">Uncharacterized protein</fullName>
    </submittedName>
</protein>
<dbReference type="EMBL" id="LAZR01004098">
    <property type="protein sequence ID" value="KKN11802.1"/>
    <property type="molecule type" value="Genomic_DNA"/>
</dbReference>
<name>A0A0F9NIJ6_9ZZZZ</name>
<accession>A0A0F9NIJ6</accession>
<evidence type="ECO:0000313" key="1">
    <source>
        <dbReference type="EMBL" id="KKN11802.1"/>
    </source>
</evidence>
<proteinExistence type="predicted"/>
<organism evidence="1">
    <name type="scientific">marine sediment metagenome</name>
    <dbReference type="NCBI Taxonomy" id="412755"/>
    <lineage>
        <taxon>unclassified sequences</taxon>
        <taxon>metagenomes</taxon>
        <taxon>ecological metagenomes</taxon>
    </lineage>
</organism>
<dbReference type="AlphaFoldDB" id="A0A0F9NIJ6"/>
<comment type="caution">
    <text evidence="1">The sequence shown here is derived from an EMBL/GenBank/DDBJ whole genome shotgun (WGS) entry which is preliminary data.</text>
</comment>